<keyword evidence="3" id="KW-1185">Reference proteome</keyword>
<reference evidence="2" key="1">
    <citation type="submission" date="2021-01" db="EMBL/GenBank/DDBJ databases">
        <title>Whole genome shotgun sequence of Rhizocola hellebori NBRC 109834.</title>
        <authorList>
            <person name="Komaki H."/>
            <person name="Tamura T."/>
        </authorList>
    </citation>
    <scope>NUCLEOTIDE SEQUENCE</scope>
    <source>
        <strain evidence="2">NBRC 109834</strain>
    </source>
</reference>
<dbReference type="InterPro" id="IPR004360">
    <property type="entry name" value="Glyas_Fos-R_dOase_dom"/>
</dbReference>
<evidence type="ECO:0000313" key="2">
    <source>
        <dbReference type="EMBL" id="GIH04944.1"/>
    </source>
</evidence>
<dbReference type="InterPro" id="IPR029068">
    <property type="entry name" value="Glyas_Bleomycin-R_OHBP_Dase"/>
</dbReference>
<comment type="caution">
    <text evidence="2">The sequence shown here is derived from an EMBL/GenBank/DDBJ whole genome shotgun (WGS) entry which is preliminary data.</text>
</comment>
<dbReference type="InterPro" id="IPR037523">
    <property type="entry name" value="VOC_core"/>
</dbReference>
<dbReference type="EMBL" id="BONY01000015">
    <property type="protein sequence ID" value="GIH04944.1"/>
    <property type="molecule type" value="Genomic_DNA"/>
</dbReference>
<evidence type="ECO:0000313" key="3">
    <source>
        <dbReference type="Proteomes" id="UP000612899"/>
    </source>
</evidence>
<name>A0A8J3VF00_9ACTN</name>
<dbReference type="SUPFAM" id="SSF54593">
    <property type="entry name" value="Glyoxalase/Bleomycin resistance protein/Dihydroxybiphenyl dioxygenase"/>
    <property type="match status" value="1"/>
</dbReference>
<organism evidence="2 3">
    <name type="scientific">Rhizocola hellebori</name>
    <dbReference type="NCBI Taxonomy" id="1392758"/>
    <lineage>
        <taxon>Bacteria</taxon>
        <taxon>Bacillati</taxon>
        <taxon>Actinomycetota</taxon>
        <taxon>Actinomycetes</taxon>
        <taxon>Micromonosporales</taxon>
        <taxon>Micromonosporaceae</taxon>
        <taxon>Rhizocola</taxon>
    </lineage>
</organism>
<dbReference type="PANTHER" id="PTHR35006:SF2">
    <property type="entry name" value="GLYOXALASE FAMILY PROTEIN (AFU_ORTHOLOGUE AFUA_5G14830)"/>
    <property type="match status" value="1"/>
</dbReference>
<dbReference type="AlphaFoldDB" id="A0A8J3VF00"/>
<feature type="domain" description="VOC" evidence="1">
    <location>
        <begin position="7"/>
        <end position="123"/>
    </location>
</feature>
<dbReference type="PANTHER" id="PTHR35006">
    <property type="entry name" value="GLYOXALASE FAMILY PROTEIN (AFU_ORTHOLOGUE AFUA_5G14830)"/>
    <property type="match status" value="1"/>
</dbReference>
<gene>
    <name evidence="2" type="ORF">Rhe02_30110</name>
</gene>
<dbReference type="PROSITE" id="PS51819">
    <property type="entry name" value="VOC"/>
    <property type="match status" value="1"/>
</dbReference>
<protein>
    <submittedName>
        <fullName evidence="2">Glyoxalase</fullName>
    </submittedName>
</protein>
<sequence>MLHPCLVIDHVVLGVEDIAASRAFYEQALAPLGVRVMLDLPGYLGFGDGDKPWFFVATREPSQRVHVAFSAQSRALVDAFHAAAVAAGGKDNGAPGPRPMYHPNYYGAFVYDPDGNNIEAVCHQPSAASPAR</sequence>
<proteinExistence type="predicted"/>
<evidence type="ECO:0000259" key="1">
    <source>
        <dbReference type="PROSITE" id="PS51819"/>
    </source>
</evidence>
<dbReference type="Pfam" id="PF00903">
    <property type="entry name" value="Glyoxalase"/>
    <property type="match status" value="1"/>
</dbReference>
<dbReference type="CDD" id="cd07262">
    <property type="entry name" value="VOC_like"/>
    <property type="match status" value="1"/>
</dbReference>
<accession>A0A8J3VF00</accession>
<dbReference type="Gene3D" id="3.10.180.10">
    <property type="entry name" value="2,3-Dihydroxybiphenyl 1,2-Dioxygenase, domain 1"/>
    <property type="match status" value="1"/>
</dbReference>
<dbReference type="Proteomes" id="UP000612899">
    <property type="component" value="Unassembled WGS sequence"/>
</dbReference>